<evidence type="ECO:0000313" key="2">
    <source>
        <dbReference type="Proteomes" id="UP000284706"/>
    </source>
</evidence>
<proteinExistence type="predicted"/>
<dbReference type="AlphaFoldDB" id="A0A409WYJ8"/>
<protein>
    <submittedName>
        <fullName evidence="1">Uncharacterized protein</fullName>
    </submittedName>
</protein>
<organism evidence="1 2">
    <name type="scientific">Gymnopilus dilepis</name>
    <dbReference type="NCBI Taxonomy" id="231916"/>
    <lineage>
        <taxon>Eukaryota</taxon>
        <taxon>Fungi</taxon>
        <taxon>Dikarya</taxon>
        <taxon>Basidiomycota</taxon>
        <taxon>Agaricomycotina</taxon>
        <taxon>Agaricomycetes</taxon>
        <taxon>Agaricomycetidae</taxon>
        <taxon>Agaricales</taxon>
        <taxon>Agaricineae</taxon>
        <taxon>Hymenogastraceae</taxon>
        <taxon>Gymnopilus</taxon>
    </lineage>
</organism>
<accession>A0A409WYJ8</accession>
<dbReference type="Proteomes" id="UP000284706">
    <property type="component" value="Unassembled WGS sequence"/>
</dbReference>
<gene>
    <name evidence="1" type="ORF">CVT26_003975</name>
</gene>
<evidence type="ECO:0000313" key="1">
    <source>
        <dbReference type="EMBL" id="PPQ83569.1"/>
    </source>
</evidence>
<comment type="caution">
    <text evidence="1">The sequence shown here is derived from an EMBL/GenBank/DDBJ whole genome shotgun (WGS) entry which is preliminary data.</text>
</comment>
<dbReference type="EMBL" id="NHYE01004605">
    <property type="protein sequence ID" value="PPQ83569.1"/>
    <property type="molecule type" value="Genomic_DNA"/>
</dbReference>
<name>A0A409WYJ8_9AGAR</name>
<sequence>MGERNEGKIEERGGQSRIWEAGRRVNELALKRHFVHRDWNNWGFEAVVGFEWHARDFLIQTVDTALEVVLLAIVADEKEWRSLGDLARQAM</sequence>
<keyword evidence="2" id="KW-1185">Reference proteome</keyword>
<dbReference type="InParanoid" id="A0A409WYJ8"/>
<reference evidence="1 2" key="1">
    <citation type="journal article" date="2018" name="Evol. Lett.">
        <title>Horizontal gene cluster transfer increased hallucinogenic mushroom diversity.</title>
        <authorList>
            <person name="Reynolds H.T."/>
            <person name="Vijayakumar V."/>
            <person name="Gluck-Thaler E."/>
            <person name="Korotkin H.B."/>
            <person name="Matheny P.B."/>
            <person name="Slot J.C."/>
        </authorList>
    </citation>
    <scope>NUCLEOTIDE SEQUENCE [LARGE SCALE GENOMIC DNA]</scope>
    <source>
        <strain evidence="1 2">SRW20</strain>
    </source>
</reference>